<evidence type="ECO:0000313" key="2">
    <source>
        <dbReference type="EMBL" id="KAK6538468.1"/>
    </source>
</evidence>
<evidence type="ECO:0000259" key="1">
    <source>
        <dbReference type="PROSITE" id="PS50181"/>
    </source>
</evidence>
<name>A0AAV9X975_9PEZI</name>
<reference evidence="2 3" key="1">
    <citation type="submission" date="2019-10" db="EMBL/GenBank/DDBJ databases">
        <authorList>
            <person name="Palmer J.M."/>
        </authorList>
    </citation>
    <scope>NUCLEOTIDE SEQUENCE [LARGE SCALE GENOMIC DNA]</scope>
    <source>
        <strain evidence="2 3">TWF694</strain>
    </source>
</reference>
<dbReference type="AlphaFoldDB" id="A0AAV9X975"/>
<protein>
    <recommendedName>
        <fullName evidence="1">F-box domain-containing protein</fullName>
    </recommendedName>
</protein>
<organism evidence="2 3">
    <name type="scientific">Orbilia ellipsospora</name>
    <dbReference type="NCBI Taxonomy" id="2528407"/>
    <lineage>
        <taxon>Eukaryota</taxon>
        <taxon>Fungi</taxon>
        <taxon>Dikarya</taxon>
        <taxon>Ascomycota</taxon>
        <taxon>Pezizomycotina</taxon>
        <taxon>Orbiliomycetes</taxon>
        <taxon>Orbiliales</taxon>
        <taxon>Orbiliaceae</taxon>
        <taxon>Orbilia</taxon>
    </lineage>
</organism>
<dbReference type="InterPro" id="IPR001810">
    <property type="entry name" value="F-box_dom"/>
</dbReference>
<dbReference type="EMBL" id="JAVHJO010000007">
    <property type="protein sequence ID" value="KAK6538468.1"/>
    <property type="molecule type" value="Genomic_DNA"/>
</dbReference>
<keyword evidence="3" id="KW-1185">Reference proteome</keyword>
<accession>A0AAV9X975</accession>
<comment type="caution">
    <text evidence="2">The sequence shown here is derived from an EMBL/GenBank/DDBJ whole genome shotgun (WGS) entry which is preliminary data.</text>
</comment>
<gene>
    <name evidence="2" type="ORF">TWF694_010051</name>
</gene>
<feature type="domain" description="F-box" evidence="1">
    <location>
        <begin position="1"/>
        <end position="43"/>
    </location>
</feature>
<evidence type="ECO:0000313" key="3">
    <source>
        <dbReference type="Proteomes" id="UP001365542"/>
    </source>
</evidence>
<sequence>MDRLPTELLDGILLLCGIGDLKSLRLACKRFSIAACQFLFQDHYMGLFASHVHRLIELSENQAISRYVKTISLAGTIIPRDLTAKQLHSFCFGNRVPRPLCRPKSRQWWTVLTANASQERQRRRESGIHYEFSFETNLWIRSSTQALHKDYLRMVNDQSSWGGSGDKAFIDAICRFPNLQTLRGLSNNCVEAHSGESLSSDIAPWSAVGLKSFTWPLVLEKSGRSDNHKKYGSLYTKYMRCILKACEVRQQVAPNQGILNLSIDKLINNGFEMSETGYISQADLSRLNLEIPTAAFAHLSSLSIRTHGGFPRRDGNCWTPYNSVIHLQSRILPCDVYEMLQAARNVTTLFLERTGPIIYSRDMDDGVDITAEGLMSLIVLESDVAKLEFSNLTNLTLSGISVSSRTLASFFQRHGRQIENLELRKIEAIKSGGEFQELFWGIGGVFVSLKSIRFFQWYGWDVQDVRAHFFDPVILPHDDQPYDERDLRWLVWSGTEYEVRSFIPGELHPRTIGLKERDSIVWDWLTGRKNDAEASDLIDWILKAIPESEIDERLGNFNFASNAWI</sequence>
<dbReference type="PROSITE" id="PS50181">
    <property type="entry name" value="FBOX"/>
    <property type="match status" value="1"/>
</dbReference>
<dbReference type="Proteomes" id="UP001365542">
    <property type="component" value="Unassembled WGS sequence"/>
</dbReference>
<proteinExistence type="predicted"/>